<accession>A0A3N0F5F5</accession>
<dbReference type="AlphaFoldDB" id="A0A3N0F5F5"/>
<feature type="chain" id="PRO_5017948604" description="Tetratricopeptide repeat protein" evidence="1">
    <location>
        <begin position="22"/>
        <end position="835"/>
    </location>
</feature>
<keyword evidence="3" id="KW-1185">Reference proteome</keyword>
<comment type="caution">
    <text evidence="2">The sequence shown here is derived from an EMBL/GenBank/DDBJ whole genome shotgun (WGS) entry which is preliminary data.</text>
</comment>
<protein>
    <recommendedName>
        <fullName evidence="4">Tetratricopeptide repeat protein</fullName>
    </recommendedName>
</protein>
<sequence>MKQIVFYTAFLLTSFAYSVLAHTPGNHTTSYCAGDFGEDYTYYNLFAQENIEEPRYQAFLLTYDSSFYTPDKTDGTENNENIEEWQKYLGISYEQALYLVFQSGREDLRALAQEKTVADKKLGFIDKNFIKKYKQALLYLAYAKYLEPYMAVKGDRRYYWGNVPEHTVEELDYDKVIQVLEKSWQAETDKELKLRYGYQLVRFAHYSRRYREAIGYFNTHVESLDYKPVIYYYALDQKGGAERGLGNYMQAHYDFSRFFTHTKNRKEQAYASMRVTRDLDFEALLSEAETITAKNDLYMLLGYRDFNNPLSPFEKIIQNDPNAPQAKVLMARAVNQLERNFFPTRYYCSYRNPACMEGLEDYRIPLNMDNNAESFLKQALESALQQAGNNKVREQEFWQLTTAWLYFIRGNYKAAEDHLEKVNSKNVKILGQKDKLAMLIDITQQPEITEGFEETLMKKYGNVLDTKTPANVYYSPDSHGTRGFITDVLANRFFLQKDYAKAFLLQNPITALEYNPDLEILSAIEELCHKKNKNSFEEMLVKSIPPVEYDYQAKKYIQKTGFDLDSYAANMKGNVYLWKGEPEKALSEFRKITNGDNTSYKNFSDIPGSIFGYNRIECFECPEEQVMQTDYMNDFTFIPPSVNKKQLAEILIRLKKEGEGNGEKAAKANYLLGNFFFNTSLLGYYRNILTFSGSNANNSKFHNYPDWNGHFEEKAPEYLLYFKDYEWSPWFKDNFDRPLAYLTTALDKTGDEELKARILFAASKCEQGIFYSTQNDPELNNLKNLDYKARQTRRIEIKTSAYRRYFQLLKEYSHTAFYEEVKTHCKYFDYYSTNY</sequence>
<organism evidence="2 3">
    <name type="scientific">Sinomicrobium pectinilyticum</name>
    <dbReference type="NCBI Taxonomy" id="1084421"/>
    <lineage>
        <taxon>Bacteria</taxon>
        <taxon>Pseudomonadati</taxon>
        <taxon>Bacteroidota</taxon>
        <taxon>Flavobacteriia</taxon>
        <taxon>Flavobacteriales</taxon>
        <taxon>Flavobacteriaceae</taxon>
        <taxon>Sinomicrobium</taxon>
    </lineage>
</organism>
<dbReference type="Proteomes" id="UP000267469">
    <property type="component" value="Unassembled WGS sequence"/>
</dbReference>
<feature type="signal peptide" evidence="1">
    <location>
        <begin position="1"/>
        <end position="21"/>
    </location>
</feature>
<name>A0A3N0F5F5_SINP1</name>
<dbReference type="EMBL" id="RJTM01000002">
    <property type="protein sequence ID" value="RNL95212.1"/>
    <property type="molecule type" value="Genomic_DNA"/>
</dbReference>
<keyword evidence="1" id="KW-0732">Signal</keyword>
<evidence type="ECO:0000256" key="1">
    <source>
        <dbReference type="SAM" id="SignalP"/>
    </source>
</evidence>
<evidence type="ECO:0000313" key="2">
    <source>
        <dbReference type="EMBL" id="RNL95212.1"/>
    </source>
</evidence>
<proteinExistence type="predicted"/>
<dbReference type="InterPro" id="IPR011990">
    <property type="entry name" value="TPR-like_helical_dom_sf"/>
</dbReference>
<dbReference type="OrthoDB" id="1109163at2"/>
<dbReference type="RefSeq" id="WP_123214124.1">
    <property type="nucleotide sequence ID" value="NZ_RJTM01000002.1"/>
</dbReference>
<evidence type="ECO:0008006" key="4">
    <source>
        <dbReference type="Google" id="ProtNLM"/>
    </source>
</evidence>
<reference evidence="2 3" key="1">
    <citation type="submission" date="2018-10" db="EMBL/GenBank/DDBJ databases">
        <title>Sinomicrobium pectinilyticum sp. nov., a pectinase-producing bacterium isolated from alkaline and saline soil, and emended description of the genus Sinomicrobium.</title>
        <authorList>
            <person name="Cheng B."/>
            <person name="Li C."/>
            <person name="Lai Q."/>
            <person name="Du M."/>
            <person name="Shao Z."/>
            <person name="Xu P."/>
            <person name="Yang C."/>
        </authorList>
    </citation>
    <scope>NUCLEOTIDE SEQUENCE [LARGE SCALE GENOMIC DNA]</scope>
    <source>
        <strain evidence="2 3">5DNS001</strain>
    </source>
</reference>
<evidence type="ECO:0000313" key="3">
    <source>
        <dbReference type="Proteomes" id="UP000267469"/>
    </source>
</evidence>
<gene>
    <name evidence="2" type="ORF">ED312_01030</name>
</gene>
<dbReference type="Gene3D" id="1.25.40.10">
    <property type="entry name" value="Tetratricopeptide repeat domain"/>
    <property type="match status" value="1"/>
</dbReference>